<reference evidence="1 2" key="1">
    <citation type="journal article" date="2019" name="Nat. Ecol. Evol.">
        <title>Megaphylogeny resolves global patterns of mushroom evolution.</title>
        <authorList>
            <person name="Varga T."/>
            <person name="Krizsan K."/>
            <person name="Foldi C."/>
            <person name="Dima B."/>
            <person name="Sanchez-Garcia M."/>
            <person name="Sanchez-Ramirez S."/>
            <person name="Szollosi G.J."/>
            <person name="Szarkandi J.G."/>
            <person name="Papp V."/>
            <person name="Albert L."/>
            <person name="Andreopoulos W."/>
            <person name="Angelini C."/>
            <person name="Antonin V."/>
            <person name="Barry K.W."/>
            <person name="Bougher N.L."/>
            <person name="Buchanan P."/>
            <person name="Buyck B."/>
            <person name="Bense V."/>
            <person name="Catcheside P."/>
            <person name="Chovatia M."/>
            <person name="Cooper J."/>
            <person name="Damon W."/>
            <person name="Desjardin D."/>
            <person name="Finy P."/>
            <person name="Geml J."/>
            <person name="Haridas S."/>
            <person name="Hughes K."/>
            <person name="Justo A."/>
            <person name="Karasinski D."/>
            <person name="Kautmanova I."/>
            <person name="Kiss B."/>
            <person name="Kocsube S."/>
            <person name="Kotiranta H."/>
            <person name="LaButti K.M."/>
            <person name="Lechner B.E."/>
            <person name="Liimatainen K."/>
            <person name="Lipzen A."/>
            <person name="Lukacs Z."/>
            <person name="Mihaltcheva S."/>
            <person name="Morgado L.N."/>
            <person name="Niskanen T."/>
            <person name="Noordeloos M.E."/>
            <person name="Ohm R.A."/>
            <person name="Ortiz-Santana B."/>
            <person name="Ovrebo C."/>
            <person name="Racz N."/>
            <person name="Riley R."/>
            <person name="Savchenko A."/>
            <person name="Shiryaev A."/>
            <person name="Soop K."/>
            <person name="Spirin V."/>
            <person name="Szebenyi C."/>
            <person name="Tomsovsky M."/>
            <person name="Tulloss R.E."/>
            <person name="Uehling J."/>
            <person name="Grigoriev I.V."/>
            <person name="Vagvolgyi C."/>
            <person name="Papp T."/>
            <person name="Martin F.M."/>
            <person name="Miettinen O."/>
            <person name="Hibbett D.S."/>
            <person name="Nagy L.G."/>
        </authorList>
    </citation>
    <scope>NUCLEOTIDE SEQUENCE [LARGE SCALE GENOMIC DNA]</scope>
    <source>
        <strain evidence="1 2">HHB13444</strain>
    </source>
</reference>
<feature type="non-terminal residue" evidence="1">
    <location>
        <position position="1"/>
    </location>
</feature>
<name>A0A5C3NNM2_9APHY</name>
<dbReference type="AlphaFoldDB" id="A0A5C3NNM2"/>
<dbReference type="InParanoid" id="A0A5C3NNM2"/>
<dbReference type="EMBL" id="ML212166">
    <property type="protein sequence ID" value="TFK79106.1"/>
    <property type="molecule type" value="Genomic_DNA"/>
</dbReference>
<dbReference type="Proteomes" id="UP000308197">
    <property type="component" value="Unassembled WGS sequence"/>
</dbReference>
<accession>A0A5C3NNM2</accession>
<evidence type="ECO:0000313" key="2">
    <source>
        <dbReference type="Proteomes" id="UP000308197"/>
    </source>
</evidence>
<protein>
    <submittedName>
        <fullName evidence="1">Uncharacterized protein</fullName>
    </submittedName>
</protein>
<keyword evidence="2" id="KW-1185">Reference proteome</keyword>
<gene>
    <name evidence="1" type="ORF">K466DRAFT_506130</name>
</gene>
<sequence>PGVQQFAQRMKDAIMAAHDTIIAAPRAVQVVQAKKHGRVAPFKEGDFVYLSTKNISLP</sequence>
<proteinExistence type="predicted"/>
<evidence type="ECO:0000313" key="1">
    <source>
        <dbReference type="EMBL" id="TFK79106.1"/>
    </source>
</evidence>
<organism evidence="1 2">
    <name type="scientific">Polyporus arcularius HHB13444</name>
    <dbReference type="NCBI Taxonomy" id="1314778"/>
    <lineage>
        <taxon>Eukaryota</taxon>
        <taxon>Fungi</taxon>
        <taxon>Dikarya</taxon>
        <taxon>Basidiomycota</taxon>
        <taxon>Agaricomycotina</taxon>
        <taxon>Agaricomycetes</taxon>
        <taxon>Polyporales</taxon>
        <taxon>Polyporaceae</taxon>
        <taxon>Polyporus</taxon>
    </lineage>
</organism>